<organism evidence="16 17">
    <name type="scientific">Ureibacillus thermosphaericus</name>
    <dbReference type="NCBI Taxonomy" id="51173"/>
    <lineage>
        <taxon>Bacteria</taxon>
        <taxon>Bacillati</taxon>
        <taxon>Bacillota</taxon>
        <taxon>Bacilli</taxon>
        <taxon>Bacillales</taxon>
        <taxon>Caryophanaceae</taxon>
        <taxon>Ureibacillus</taxon>
    </lineage>
</organism>
<dbReference type="PANTHER" id="PTHR33445">
    <property type="entry name" value="ATP SYNTHASE SUBUNIT B', CHLOROPLASTIC"/>
    <property type="match status" value="1"/>
</dbReference>
<comment type="similarity">
    <text evidence="1 13 14">Belongs to the ATPase B chain family.</text>
</comment>
<dbReference type="InterPro" id="IPR005864">
    <property type="entry name" value="ATP_synth_F0_bsu_bac"/>
</dbReference>
<comment type="subunit">
    <text evidence="13">F-type ATPases have 2 components, F(1) - the catalytic core - and F(0) - the membrane proton channel. F(1) has five subunits: alpha(3), beta(3), gamma(1), delta(1), epsilon(1). F(0) has three main subunits: a(1), b(2) and c(10-14). The alpha and beta chains form an alternating ring which encloses part of the gamma chain. F(1) is attached to F(0) by a central stalk formed by the gamma and epsilon chains, while a peripheral stalk is formed by the delta and b chains.</text>
</comment>
<comment type="subcellular location">
    <subcellularLocation>
        <location evidence="13">Cell membrane</location>
        <topology evidence="13">Single-pass membrane protein</topology>
    </subcellularLocation>
    <subcellularLocation>
        <location evidence="12">Endomembrane system</location>
        <topology evidence="12">Single-pass membrane protein</topology>
    </subcellularLocation>
</comment>
<dbReference type="PANTHER" id="PTHR33445:SF1">
    <property type="entry name" value="ATP SYNTHASE SUBUNIT B"/>
    <property type="match status" value="1"/>
</dbReference>
<evidence type="ECO:0000256" key="5">
    <source>
        <dbReference type="ARBA" id="ARBA00022692"/>
    </source>
</evidence>
<comment type="function">
    <text evidence="11 13">F(1)F(0) ATP synthase produces ATP from ADP in the presence of a proton or sodium gradient. F-type ATPases consist of two structural domains, F(1) containing the extramembraneous catalytic core and F(0) containing the membrane proton channel, linked together by a central stalk and a peripheral stalk. During catalysis, ATP synthesis in the catalytic domain of F(1) is coupled via a rotary mechanism of the central stalk subunits to proton translocation.</text>
</comment>
<sequence>MEFEALEGSETIVNFEYLVLGSDVAEVVNLGDILATLVIFLVLMALLKKFAWGPLMGIMKQREELVASEIDAAENARKEAAKALEEQKALLKEARTEAQKIIESAKKQAEAQRDEIVETARQEANRLKESAVREIETEKEKAIASLREEVVSLSVLAASKVLEKEISEEDNSALIKETIAKAGEAK</sequence>
<evidence type="ECO:0000256" key="12">
    <source>
        <dbReference type="ARBA" id="ARBA00037847"/>
    </source>
</evidence>
<feature type="transmembrane region" description="Helical" evidence="13">
    <location>
        <begin position="27"/>
        <end position="47"/>
    </location>
</feature>
<name>A0A840PTK0_URETH</name>
<dbReference type="Gene3D" id="1.20.5.620">
    <property type="entry name" value="F1F0 ATP synthase subunit B, membrane domain"/>
    <property type="match status" value="1"/>
</dbReference>
<evidence type="ECO:0000256" key="2">
    <source>
        <dbReference type="ARBA" id="ARBA00022448"/>
    </source>
</evidence>
<keyword evidence="15" id="KW-0175">Coiled coil</keyword>
<evidence type="ECO:0000256" key="9">
    <source>
        <dbReference type="ARBA" id="ARBA00023136"/>
    </source>
</evidence>
<dbReference type="NCBIfam" id="TIGR01144">
    <property type="entry name" value="ATP_synt_b"/>
    <property type="match status" value="1"/>
</dbReference>
<dbReference type="CDD" id="cd06503">
    <property type="entry name" value="ATP-synt_Fo_b"/>
    <property type="match status" value="1"/>
</dbReference>
<keyword evidence="5 13" id="KW-0812">Transmembrane</keyword>
<reference evidence="16 17" key="1">
    <citation type="submission" date="2020-08" db="EMBL/GenBank/DDBJ databases">
        <title>Genomic Encyclopedia of Type Strains, Phase IV (KMG-IV): sequencing the most valuable type-strain genomes for metagenomic binning, comparative biology and taxonomic classification.</title>
        <authorList>
            <person name="Goeker M."/>
        </authorList>
    </citation>
    <scope>NUCLEOTIDE SEQUENCE [LARGE SCALE GENOMIC DNA]</scope>
    <source>
        <strain evidence="16 17">DSM 10633</strain>
    </source>
</reference>
<dbReference type="GO" id="GO:0012505">
    <property type="term" value="C:endomembrane system"/>
    <property type="evidence" value="ECO:0007669"/>
    <property type="project" value="UniProtKB-SubCell"/>
</dbReference>
<dbReference type="InterPro" id="IPR050059">
    <property type="entry name" value="ATP_synthase_B_chain"/>
</dbReference>
<keyword evidence="9 13" id="KW-0472">Membrane</keyword>
<gene>
    <name evidence="13" type="primary">atpF</name>
    <name evidence="16" type="ORF">HNR36_002191</name>
</gene>
<evidence type="ECO:0000256" key="7">
    <source>
        <dbReference type="ARBA" id="ARBA00022989"/>
    </source>
</evidence>
<dbReference type="GO" id="GO:0046933">
    <property type="term" value="F:proton-transporting ATP synthase activity, rotational mechanism"/>
    <property type="evidence" value="ECO:0007669"/>
    <property type="project" value="UniProtKB-UniRule"/>
</dbReference>
<evidence type="ECO:0000256" key="1">
    <source>
        <dbReference type="ARBA" id="ARBA00005513"/>
    </source>
</evidence>
<evidence type="ECO:0000313" key="17">
    <source>
        <dbReference type="Proteomes" id="UP000557217"/>
    </source>
</evidence>
<dbReference type="Proteomes" id="UP000557217">
    <property type="component" value="Unassembled WGS sequence"/>
</dbReference>
<accession>A0A840PTK0</accession>
<dbReference type="RefSeq" id="WP_016837238.1">
    <property type="nucleotide sequence ID" value="NZ_AP018335.1"/>
</dbReference>
<comment type="function">
    <text evidence="13">Component of the F(0) channel, it forms part of the peripheral stalk, linking F(1) to F(0).</text>
</comment>
<dbReference type="SUPFAM" id="SSF81573">
    <property type="entry name" value="F1F0 ATP synthase subunit B, membrane domain"/>
    <property type="match status" value="1"/>
</dbReference>
<dbReference type="EMBL" id="JACHGZ010000029">
    <property type="protein sequence ID" value="MBB5149799.1"/>
    <property type="molecule type" value="Genomic_DNA"/>
</dbReference>
<proteinExistence type="inferred from homology"/>
<dbReference type="GO" id="GO:0045259">
    <property type="term" value="C:proton-transporting ATP synthase complex"/>
    <property type="evidence" value="ECO:0007669"/>
    <property type="project" value="UniProtKB-KW"/>
</dbReference>
<protein>
    <recommendedName>
        <fullName evidence="13">ATP synthase subunit b</fullName>
    </recommendedName>
    <alternativeName>
        <fullName evidence="13">ATP synthase F(0) sector subunit b</fullName>
    </alternativeName>
    <alternativeName>
        <fullName evidence="13">ATPase subunit I</fullName>
    </alternativeName>
    <alternativeName>
        <fullName evidence="13">F-type ATPase subunit b</fullName>
        <shortName evidence="13">F-ATPase subunit b</shortName>
    </alternativeName>
</protein>
<dbReference type="GO" id="GO:0005886">
    <property type="term" value="C:plasma membrane"/>
    <property type="evidence" value="ECO:0007669"/>
    <property type="project" value="UniProtKB-SubCell"/>
</dbReference>
<keyword evidence="10 13" id="KW-0066">ATP synthesis</keyword>
<keyword evidence="6 13" id="KW-0375">Hydrogen ion transport</keyword>
<keyword evidence="17" id="KW-1185">Reference proteome</keyword>
<dbReference type="AlphaFoldDB" id="A0A840PTK0"/>
<feature type="coiled-coil region" evidence="15">
    <location>
        <begin position="66"/>
        <end position="141"/>
    </location>
</feature>
<dbReference type="InterPro" id="IPR002146">
    <property type="entry name" value="ATP_synth_b/b'su_bac/chlpt"/>
</dbReference>
<evidence type="ECO:0000256" key="10">
    <source>
        <dbReference type="ARBA" id="ARBA00023310"/>
    </source>
</evidence>
<dbReference type="Pfam" id="PF00430">
    <property type="entry name" value="ATP-synt_B"/>
    <property type="match status" value="1"/>
</dbReference>
<evidence type="ECO:0000256" key="6">
    <source>
        <dbReference type="ARBA" id="ARBA00022781"/>
    </source>
</evidence>
<keyword evidence="4 13" id="KW-0138">CF(0)</keyword>
<dbReference type="InterPro" id="IPR028987">
    <property type="entry name" value="ATP_synth_B-like_membr_sf"/>
</dbReference>
<evidence type="ECO:0000313" key="16">
    <source>
        <dbReference type="EMBL" id="MBB5149799.1"/>
    </source>
</evidence>
<evidence type="ECO:0000256" key="15">
    <source>
        <dbReference type="SAM" id="Coils"/>
    </source>
</evidence>
<evidence type="ECO:0000256" key="3">
    <source>
        <dbReference type="ARBA" id="ARBA00022475"/>
    </source>
</evidence>
<dbReference type="HAMAP" id="MF_01398">
    <property type="entry name" value="ATP_synth_b_bprime"/>
    <property type="match status" value="1"/>
</dbReference>
<keyword evidence="3 13" id="KW-1003">Cell membrane</keyword>
<evidence type="ECO:0000256" key="8">
    <source>
        <dbReference type="ARBA" id="ARBA00023065"/>
    </source>
</evidence>
<keyword evidence="7 13" id="KW-1133">Transmembrane helix</keyword>
<dbReference type="GO" id="GO:0046961">
    <property type="term" value="F:proton-transporting ATPase activity, rotational mechanism"/>
    <property type="evidence" value="ECO:0007669"/>
    <property type="project" value="TreeGrafter"/>
</dbReference>
<keyword evidence="2 13" id="KW-0813">Transport</keyword>
<keyword evidence="8 13" id="KW-0406">Ion transport</keyword>
<evidence type="ECO:0000256" key="14">
    <source>
        <dbReference type="RuleBase" id="RU003848"/>
    </source>
</evidence>
<evidence type="ECO:0000256" key="11">
    <source>
        <dbReference type="ARBA" id="ARBA00025198"/>
    </source>
</evidence>
<comment type="caution">
    <text evidence="16">The sequence shown here is derived from an EMBL/GenBank/DDBJ whole genome shotgun (WGS) entry which is preliminary data.</text>
</comment>
<evidence type="ECO:0000256" key="13">
    <source>
        <dbReference type="HAMAP-Rule" id="MF_01398"/>
    </source>
</evidence>
<evidence type="ECO:0000256" key="4">
    <source>
        <dbReference type="ARBA" id="ARBA00022547"/>
    </source>
</evidence>